<dbReference type="Gene3D" id="3.40.50.300">
    <property type="entry name" value="P-loop containing nucleotide triphosphate hydrolases"/>
    <property type="match status" value="1"/>
</dbReference>
<gene>
    <name evidence="11" type="primary">aroK</name>
    <name evidence="13" type="ORF">DVK44_03310</name>
</gene>
<comment type="similarity">
    <text evidence="2 11">Belongs to the shikimate kinase family.</text>
</comment>
<accession>A0A345HJJ8</accession>
<feature type="compositionally biased region" description="Gly residues" evidence="12">
    <location>
        <begin position="183"/>
        <end position="192"/>
    </location>
</feature>
<dbReference type="Pfam" id="PF01202">
    <property type="entry name" value="SKI"/>
    <property type="match status" value="1"/>
</dbReference>
<keyword evidence="11" id="KW-0479">Metal-binding</keyword>
<dbReference type="GO" id="GO:0000287">
    <property type="term" value="F:magnesium ion binding"/>
    <property type="evidence" value="ECO:0007669"/>
    <property type="project" value="UniProtKB-UniRule"/>
</dbReference>
<evidence type="ECO:0000256" key="9">
    <source>
        <dbReference type="ARBA" id="ARBA00023141"/>
    </source>
</evidence>
<feature type="binding site" evidence="11">
    <location>
        <position position="136"/>
    </location>
    <ligand>
        <name>substrate</name>
    </ligand>
</feature>
<keyword evidence="7 11" id="KW-0418">Kinase</keyword>
<dbReference type="InterPro" id="IPR031322">
    <property type="entry name" value="Shikimate/glucono_kinase"/>
</dbReference>
<feature type="binding site" evidence="11">
    <location>
        <position position="17"/>
    </location>
    <ligand>
        <name>Mg(2+)</name>
        <dbReference type="ChEBI" id="CHEBI:18420"/>
    </ligand>
</feature>
<dbReference type="InterPro" id="IPR023000">
    <property type="entry name" value="Shikimate_kinase_CS"/>
</dbReference>
<dbReference type="AlphaFoldDB" id="A0A345HJJ8"/>
<dbReference type="RefSeq" id="WP_114658246.1">
    <property type="nucleotide sequence ID" value="NZ_CP031194.1"/>
</dbReference>
<evidence type="ECO:0000256" key="4">
    <source>
        <dbReference type="ARBA" id="ARBA00022605"/>
    </source>
</evidence>
<dbReference type="KEGG" id="spad:DVK44_03310"/>
<dbReference type="PANTHER" id="PTHR21087:SF16">
    <property type="entry name" value="SHIKIMATE KINASE 1, CHLOROPLASTIC"/>
    <property type="match status" value="1"/>
</dbReference>
<dbReference type="GO" id="GO:0005524">
    <property type="term" value="F:ATP binding"/>
    <property type="evidence" value="ECO:0007669"/>
    <property type="project" value="UniProtKB-UniRule"/>
</dbReference>
<feature type="binding site" evidence="11">
    <location>
        <position position="35"/>
    </location>
    <ligand>
        <name>substrate</name>
    </ligand>
</feature>
<comment type="caution">
    <text evidence="11">Lacks conserved residue(s) required for the propagation of feature annotation.</text>
</comment>
<feature type="binding site" evidence="11">
    <location>
        <position position="59"/>
    </location>
    <ligand>
        <name>substrate</name>
    </ligand>
</feature>
<dbReference type="PRINTS" id="PR01100">
    <property type="entry name" value="SHIKIMTKNASE"/>
</dbReference>
<evidence type="ECO:0000256" key="6">
    <source>
        <dbReference type="ARBA" id="ARBA00022741"/>
    </source>
</evidence>
<dbReference type="PROSITE" id="PS01128">
    <property type="entry name" value="SHIKIMATE_KINASE"/>
    <property type="match status" value="1"/>
</dbReference>
<evidence type="ECO:0000256" key="7">
    <source>
        <dbReference type="ARBA" id="ARBA00022777"/>
    </source>
</evidence>
<evidence type="ECO:0000313" key="14">
    <source>
        <dbReference type="Proteomes" id="UP000253868"/>
    </source>
</evidence>
<organism evidence="13 14">
    <name type="scientific">Streptomyces paludis</name>
    <dbReference type="NCBI Taxonomy" id="2282738"/>
    <lineage>
        <taxon>Bacteria</taxon>
        <taxon>Bacillati</taxon>
        <taxon>Actinomycetota</taxon>
        <taxon>Actinomycetes</taxon>
        <taxon>Kitasatosporales</taxon>
        <taxon>Streptomycetaceae</taxon>
        <taxon>Streptomyces</taxon>
    </lineage>
</organism>
<dbReference type="SUPFAM" id="SSF52540">
    <property type="entry name" value="P-loop containing nucleoside triphosphate hydrolases"/>
    <property type="match status" value="1"/>
</dbReference>
<feature type="binding site" evidence="11">
    <location>
        <position position="81"/>
    </location>
    <ligand>
        <name>substrate</name>
    </ligand>
</feature>
<feature type="region of interest" description="Disordered" evidence="12">
    <location>
        <begin position="170"/>
        <end position="200"/>
    </location>
</feature>
<evidence type="ECO:0000256" key="8">
    <source>
        <dbReference type="ARBA" id="ARBA00022840"/>
    </source>
</evidence>
<dbReference type="GO" id="GO:0009423">
    <property type="term" value="P:chorismate biosynthetic process"/>
    <property type="evidence" value="ECO:0007669"/>
    <property type="project" value="UniProtKB-UniRule"/>
</dbReference>
<dbReference type="OrthoDB" id="9800332at2"/>
<evidence type="ECO:0000256" key="11">
    <source>
        <dbReference type="HAMAP-Rule" id="MF_00109"/>
    </source>
</evidence>
<comment type="function">
    <text evidence="11">Catalyzes the specific phosphorylation of the 3-hydroxyl group of shikimic acid using ATP as a cosubstrate.</text>
</comment>
<evidence type="ECO:0000256" key="1">
    <source>
        <dbReference type="ARBA" id="ARBA00004842"/>
    </source>
</evidence>
<keyword evidence="5 11" id="KW-0808">Transferase</keyword>
<dbReference type="CDD" id="cd00464">
    <property type="entry name" value="SK"/>
    <property type="match status" value="1"/>
</dbReference>
<evidence type="ECO:0000313" key="13">
    <source>
        <dbReference type="EMBL" id="AXG76872.1"/>
    </source>
</evidence>
<feature type="binding site" evidence="11">
    <location>
        <position position="118"/>
    </location>
    <ligand>
        <name>ATP</name>
        <dbReference type="ChEBI" id="CHEBI:30616"/>
    </ligand>
</feature>
<dbReference type="InterPro" id="IPR027417">
    <property type="entry name" value="P-loop_NTPase"/>
</dbReference>
<dbReference type="GO" id="GO:0005829">
    <property type="term" value="C:cytosol"/>
    <property type="evidence" value="ECO:0007669"/>
    <property type="project" value="TreeGrafter"/>
</dbReference>
<dbReference type="InterPro" id="IPR000623">
    <property type="entry name" value="Shikimate_kinase/TSH1"/>
</dbReference>
<dbReference type="EMBL" id="CP031194">
    <property type="protein sequence ID" value="AXG76872.1"/>
    <property type="molecule type" value="Genomic_DNA"/>
</dbReference>
<dbReference type="GO" id="GO:0009073">
    <property type="term" value="P:aromatic amino acid family biosynthetic process"/>
    <property type="evidence" value="ECO:0007669"/>
    <property type="project" value="UniProtKB-KW"/>
</dbReference>
<comment type="subcellular location">
    <subcellularLocation>
        <location evidence="11">Cytoplasm</location>
    </subcellularLocation>
</comment>
<dbReference type="EC" id="2.7.1.71" evidence="3 11"/>
<keyword evidence="14" id="KW-1185">Reference proteome</keyword>
<evidence type="ECO:0000256" key="12">
    <source>
        <dbReference type="SAM" id="MobiDB-lite"/>
    </source>
</evidence>
<reference evidence="14" key="1">
    <citation type="submission" date="2018-07" db="EMBL/GenBank/DDBJ databases">
        <authorList>
            <person name="Zhao J."/>
        </authorList>
    </citation>
    <scope>NUCLEOTIDE SEQUENCE [LARGE SCALE GENOMIC DNA]</scope>
    <source>
        <strain evidence="14">GSSD-12</strain>
    </source>
</reference>
<keyword evidence="11" id="KW-0460">Magnesium</keyword>
<dbReference type="UniPathway" id="UPA00053">
    <property type="reaction ID" value="UER00088"/>
</dbReference>
<keyword evidence="8 11" id="KW-0067">ATP-binding</keyword>
<keyword evidence="9 11" id="KW-0057">Aromatic amino acid biosynthesis</keyword>
<keyword evidence="11" id="KW-0963">Cytoplasm</keyword>
<protein>
    <recommendedName>
        <fullName evidence="3 11">Shikimate kinase</fullName>
        <shortName evidence="11">SK</shortName>
        <ecNumber evidence="3 11">2.7.1.71</ecNumber>
    </recommendedName>
</protein>
<name>A0A345HJJ8_9ACTN</name>
<dbReference type="Proteomes" id="UP000253868">
    <property type="component" value="Chromosome"/>
</dbReference>
<evidence type="ECO:0000256" key="5">
    <source>
        <dbReference type="ARBA" id="ARBA00022679"/>
    </source>
</evidence>
<feature type="binding site" evidence="11">
    <location>
        <begin position="13"/>
        <end position="18"/>
    </location>
    <ligand>
        <name>ATP</name>
        <dbReference type="ChEBI" id="CHEBI:30616"/>
    </ligand>
</feature>
<dbReference type="GO" id="GO:0004765">
    <property type="term" value="F:shikimate kinase activity"/>
    <property type="evidence" value="ECO:0007669"/>
    <property type="project" value="UniProtKB-UniRule"/>
</dbReference>
<evidence type="ECO:0000256" key="2">
    <source>
        <dbReference type="ARBA" id="ARBA00006997"/>
    </source>
</evidence>
<sequence length="200" mass="20964">MSAPVVVLVGPMGVGKTTVGELLAERLGTRFRDSDADIVAAQGRTIADIFVDEGEDRFRELEREAVRTALAGHDGVLALGGGAVLDATTRELLAGLPVVYLTMEVGEAIKRSGLNTARPLLAVNPRQQWKLLMEARRHHYTDVARVVVPTDDLTAEEVTEAVLEALGLKQSSAQDAAESGISGSSGGSGDSGSSGKEKQA</sequence>
<dbReference type="GO" id="GO:0008652">
    <property type="term" value="P:amino acid biosynthetic process"/>
    <property type="evidence" value="ECO:0007669"/>
    <property type="project" value="UniProtKB-KW"/>
</dbReference>
<comment type="cofactor">
    <cofactor evidence="11">
        <name>Mg(2+)</name>
        <dbReference type="ChEBI" id="CHEBI:18420"/>
    </cofactor>
    <text evidence="11">Binds 1 Mg(2+) ion per subunit.</text>
</comment>
<evidence type="ECO:0000256" key="10">
    <source>
        <dbReference type="ARBA" id="ARBA00048567"/>
    </source>
</evidence>
<keyword evidence="4 11" id="KW-0028">Amino-acid biosynthesis</keyword>
<keyword evidence="6 11" id="KW-0547">Nucleotide-binding</keyword>
<dbReference type="PANTHER" id="PTHR21087">
    <property type="entry name" value="SHIKIMATE KINASE"/>
    <property type="match status" value="1"/>
</dbReference>
<comment type="subunit">
    <text evidence="11">Monomer.</text>
</comment>
<evidence type="ECO:0000256" key="3">
    <source>
        <dbReference type="ARBA" id="ARBA00012154"/>
    </source>
</evidence>
<proteinExistence type="inferred from homology"/>
<comment type="pathway">
    <text evidence="1 11">Metabolic intermediate biosynthesis; chorismate biosynthesis; chorismate from D-erythrose 4-phosphate and phosphoenolpyruvate: step 5/7.</text>
</comment>
<dbReference type="HAMAP" id="MF_00109">
    <property type="entry name" value="Shikimate_kinase"/>
    <property type="match status" value="1"/>
</dbReference>
<comment type="catalytic activity">
    <reaction evidence="10 11">
        <text>shikimate + ATP = 3-phosphoshikimate + ADP + H(+)</text>
        <dbReference type="Rhea" id="RHEA:13121"/>
        <dbReference type="ChEBI" id="CHEBI:15378"/>
        <dbReference type="ChEBI" id="CHEBI:30616"/>
        <dbReference type="ChEBI" id="CHEBI:36208"/>
        <dbReference type="ChEBI" id="CHEBI:145989"/>
        <dbReference type="ChEBI" id="CHEBI:456216"/>
        <dbReference type="EC" id="2.7.1.71"/>
    </reaction>
</comment>